<dbReference type="RefSeq" id="WP_144407753.1">
    <property type="nucleotide sequence ID" value="NZ_CP007142.1"/>
</dbReference>
<name>A0A0C5VT69_9GAMM</name>
<gene>
    <name evidence="1" type="ORF">YC6258_05839</name>
</gene>
<dbReference type="AlphaFoldDB" id="A0A0C5VT69"/>
<organism evidence="1 2">
    <name type="scientific">Gynuella sunshinyii YC6258</name>
    <dbReference type="NCBI Taxonomy" id="1445510"/>
    <lineage>
        <taxon>Bacteria</taxon>
        <taxon>Pseudomonadati</taxon>
        <taxon>Pseudomonadota</taxon>
        <taxon>Gammaproteobacteria</taxon>
        <taxon>Oceanospirillales</taxon>
        <taxon>Saccharospirillaceae</taxon>
        <taxon>Gynuella</taxon>
    </lineage>
</organism>
<reference evidence="1 2" key="1">
    <citation type="submission" date="2014-01" db="EMBL/GenBank/DDBJ databases">
        <title>Full genme sequencing of cellulolytic bacterium Gynuella sunshinyii YC6258T gen. nov., sp. nov.</title>
        <authorList>
            <person name="Khan H."/>
            <person name="Chung E.J."/>
            <person name="Chung Y.R."/>
        </authorList>
    </citation>
    <scope>NUCLEOTIDE SEQUENCE [LARGE SCALE GENOMIC DNA]</scope>
    <source>
        <strain evidence="1 2">YC6258</strain>
    </source>
</reference>
<protein>
    <submittedName>
        <fullName evidence="1">Uncharacterized protein</fullName>
    </submittedName>
</protein>
<dbReference type="EMBL" id="CP007142">
    <property type="protein sequence ID" value="AJQ97867.1"/>
    <property type="molecule type" value="Genomic_DNA"/>
</dbReference>
<evidence type="ECO:0000313" key="2">
    <source>
        <dbReference type="Proteomes" id="UP000032266"/>
    </source>
</evidence>
<proteinExistence type="predicted"/>
<dbReference type="Proteomes" id="UP000032266">
    <property type="component" value="Chromosome"/>
</dbReference>
<keyword evidence="2" id="KW-1185">Reference proteome</keyword>
<evidence type="ECO:0000313" key="1">
    <source>
        <dbReference type="EMBL" id="AJQ97867.1"/>
    </source>
</evidence>
<dbReference type="KEGG" id="gsn:YC6258_05839"/>
<accession>A0A0C5VT69</accession>
<sequence length="135" mass="15963">MNYFAERTPIQNVLNRLKNANVVDMDQYSDEAVEQPKFDTRLFSRLMKQKGCLSEKELLFVYRKLKVVYLLFGDKDPPDHEHLVRLRLDLAHAEDLIRNRLDKKLIKNKCCVEHFNQNEILDCKSLDELVGNGWL</sequence>
<dbReference type="HOGENOM" id="CLU_1882832_0_0_6"/>